<evidence type="ECO:0000256" key="1">
    <source>
        <dbReference type="ARBA" id="ARBA00004141"/>
    </source>
</evidence>
<dbReference type="Pfam" id="PF00916">
    <property type="entry name" value="Sulfate_transp"/>
    <property type="match status" value="1"/>
</dbReference>
<keyword evidence="4 5" id="KW-0472">Membrane</keyword>
<comment type="caution">
    <text evidence="7">The sequence shown here is derived from an EMBL/GenBank/DDBJ whole genome shotgun (WGS) entry which is preliminary data.</text>
</comment>
<feature type="transmembrane region" description="Helical" evidence="5">
    <location>
        <begin position="47"/>
        <end position="64"/>
    </location>
</feature>
<proteinExistence type="predicted"/>
<feature type="transmembrane region" description="Helical" evidence="5">
    <location>
        <begin position="321"/>
        <end position="343"/>
    </location>
</feature>
<feature type="transmembrane region" description="Helical" evidence="5">
    <location>
        <begin position="20"/>
        <end position="41"/>
    </location>
</feature>
<keyword evidence="2 5" id="KW-0812">Transmembrane</keyword>
<evidence type="ECO:0000256" key="2">
    <source>
        <dbReference type="ARBA" id="ARBA00022692"/>
    </source>
</evidence>
<dbReference type="PANTHER" id="PTHR11814">
    <property type="entry name" value="SULFATE TRANSPORTER"/>
    <property type="match status" value="1"/>
</dbReference>
<dbReference type="GO" id="GO:0016020">
    <property type="term" value="C:membrane"/>
    <property type="evidence" value="ECO:0007669"/>
    <property type="project" value="UniProtKB-SubCell"/>
</dbReference>
<evidence type="ECO:0000313" key="8">
    <source>
        <dbReference type="Proteomes" id="UP000266389"/>
    </source>
</evidence>
<dbReference type="Proteomes" id="UP000266389">
    <property type="component" value="Unassembled WGS sequence"/>
</dbReference>
<evidence type="ECO:0000313" key="7">
    <source>
        <dbReference type="EMBL" id="RFM24238.1"/>
    </source>
</evidence>
<feature type="domain" description="SLC26A/SulP transporter" evidence="6">
    <location>
        <begin position="18"/>
        <end position="414"/>
    </location>
</feature>
<keyword evidence="3 5" id="KW-1133">Transmembrane helix</keyword>
<dbReference type="InterPro" id="IPR001902">
    <property type="entry name" value="SLC26A/SulP_fam"/>
</dbReference>
<protein>
    <submittedName>
        <fullName evidence="7">SulP family inorganic anion transporter</fullName>
    </submittedName>
</protein>
<gene>
    <name evidence="7" type="ORF">D0433_07165</name>
</gene>
<organism evidence="7 8">
    <name type="scientific">Candidatus Thermochlorobacter aerophilus</name>
    <dbReference type="NCBI Taxonomy" id="1868324"/>
    <lineage>
        <taxon>Bacteria</taxon>
        <taxon>Pseudomonadati</taxon>
        <taxon>Chlorobiota</taxon>
        <taxon>Chlorobiia</taxon>
        <taxon>Chlorobiales</taxon>
        <taxon>Candidatus Thermochlorobacteriaceae</taxon>
        <taxon>Candidatus Thermochlorobacter</taxon>
    </lineage>
</organism>
<evidence type="ECO:0000259" key="6">
    <source>
        <dbReference type="Pfam" id="PF00916"/>
    </source>
</evidence>
<feature type="transmembrane region" description="Helical" evidence="5">
    <location>
        <begin position="181"/>
        <end position="200"/>
    </location>
</feature>
<feature type="transmembrane region" description="Helical" evidence="5">
    <location>
        <begin position="128"/>
        <end position="146"/>
    </location>
</feature>
<evidence type="ECO:0000256" key="5">
    <source>
        <dbReference type="SAM" id="Phobius"/>
    </source>
</evidence>
<dbReference type="EMBL" id="PHFL01000045">
    <property type="protein sequence ID" value="RFM24238.1"/>
    <property type="molecule type" value="Genomic_DNA"/>
</dbReference>
<dbReference type="AlphaFoldDB" id="A0A395M1Z8"/>
<dbReference type="InterPro" id="IPR011547">
    <property type="entry name" value="SLC26A/SulP_dom"/>
</dbReference>
<dbReference type="GO" id="GO:0055085">
    <property type="term" value="P:transmembrane transport"/>
    <property type="evidence" value="ECO:0007669"/>
    <property type="project" value="InterPro"/>
</dbReference>
<comment type="subcellular location">
    <subcellularLocation>
        <location evidence="1">Membrane</location>
        <topology evidence="1">Multi-pass membrane protein</topology>
    </subcellularLocation>
</comment>
<evidence type="ECO:0000256" key="4">
    <source>
        <dbReference type="ARBA" id="ARBA00023136"/>
    </source>
</evidence>
<feature type="transmembrane region" description="Helical" evidence="5">
    <location>
        <begin position="409"/>
        <end position="440"/>
    </location>
</feature>
<reference evidence="7 8" key="1">
    <citation type="journal article" date="2011" name="ISME J.">
        <title>Community ecology of hot spring cyanobacterial mats: predominant populations and their functional potential.</title>
        <authorList>
            <person name="Klatt C.G."/>
            <person name="Wood J.M."/>
            <person name="Rusch D.B."/>
            <person name="Bateson M.M."/>
            <person name="Hamamura N."/>
            <person name="Heidelberg J.F."/>
            <person name="Grossman A.R."/>
            <person name="Bhaya D."/>
            <person name="Cohan F.M."/>
            <person name="Kuhl M."/>
            <person name="Bryant D.A."/>
            <person name="Ward D.M."/>
        </authorList>
    </citation>
    <scope>NUCLEOTIDE SEQUENCE [LARGE SCALE GENOMIC DNA]</scope>
    <source>
        <strain evidence="7">OS</strain>
    </source>
</reference>
<feature type="transmembrane region" description="Helical" evidence="5">
    <location>
        <begin position="95"/>
        <end position="116"/>
    </location>
</feature>
<name>A0A395M1Z8_9BACT</name>
<feature type="transmembrane region" description="Helical" evidence="5">
    <location>
        <begin position="279"/>
        <end position="300"/>
    </location>
</feature>
<sequence>MSSIDTSREFKPGWFANFKYDFPAGIVVFLVAVPLCLGIALASNAPLLSGLIAGIVGGMIVSMLSGSELSVTGPAAGLTVIVASSIAKLGSFEAFLAAVVVAGIIQIIFGVLRAGIIGDYVPNSVIKGMLAAIGIIIIIKQFPYAFGHSTGQYDDREDIEFLQHFGEDSAFAELIRTLFDVSPAAIFISALSIALLVLWEKPFFQRYAFFRLVPGPLAVVFLGIVLNQLFSWAFADFPMLFLSAEKGQLVKVPVFENPAHVLQSITLPDFSALLRKETYIVALTLAVVASIETLLSIEAVDKLDPFKRISDTEKELRAQGIGNLISGLLGGLPMTAVIVRSSANVYAGARTRASAFYHGAFLLIAVLLAPNLLNMIPLASLAAILITIGYKLASIKLFKAMYKTGTEQFIAFVTTIVAIVFTDLLIGIFIGSAVAIFFVLRVYHHSSITTVNQDNYYLIRFNKDMSFVNKSELKEQLAKIPNDSVVIIEGTKAIFIDRDIYEVIDDFRELGRYRNIKVELKHVDSKYLPLFQNLSKRRTNNGVIQETASGK</sequence>
<accession>A0A395M1Z8</accession>
<evidence type="ECO:0000256" key="3">
    <source>
        <dbReference type="ARBA" id="ARBA00022989"/>
    </source>
</evidence>
<feature type="transmembrane region" description="Helical" evidence="5">
    <location>
        <begin position="355"/>
        <end position="388"/>
    </location>
</feature>
<feature type="transmembrane region" description="Helical" evidence="5">
    <location>
        <begin position="212"/>
        <end position="235"/>
    </location>
</feature>